<dbReference type="Gene3D" id="3.40.50.150">
    <property type="entry name" value="Vaccinia Virus protein VP39"/>
    <property type="match status" value="1"/>
</dbReference>
<feature type="domain" description="Release factor glutamine methyltransferase N-terminal" evidence="7">
    <location>
        <begin position="13"/>
        <end position="80"/>
    </location>
</feature>
<feature type="binding site" evidence="5">
    <location>
        <position position="197"/>
    </location>
    <ligand>
        <name>S-adenosyl-L-methionine</name>
        <dbReference type="ChEBI" id="CHEBI:59789"/>
    </ligand>
</feature>
<evidence type="ECO:0000259" key="6">
    <source>
        <dbReference type="Pfam" id="PF05175"/>
    </source>
</evidence>
<evidence type="ECO:0000256" key="2">
    <source>
        <dbReference type="ARBA" id="ARBA00022679"/>
    </source>
</evidence>
<dbReference type="EC" id="2.1.1.297" evidence="5"/>
<name>A0ABU1IL39_9BACL</name>
<dbReference type="InterPro" id="IPR050320">
    <property type="entry name" value="N5-glutamine_MTase"/>
</dbReference>
<dbReference type="HAMAP" id="MF_02126">
    <property type="entry name" value="RF_methyltr_PrmC"/>
    <property type="match status" value="1"/>
</dbReference>
<dbReference type="PANTHER" id="PTHR18895">
    <property type="entry name" value="HEMK METHYLTRANSFERASE"/>
    <property type="match status" value="1"/>
</dbReference>
<feature type="binding site" evidence="5">
    <location>
        <begin position="128"/>
        <end position="132"/>
    </location>
    <ligand>
        <name>S-adenosyl-L-methionine</name>
        <dbReference type="ChEBI" id="CHEBI:59789"/>
    </ligand>
</feature>
<evidence type="ECO:0000313" key="8">
    <source>
        <dbReference type="EMBL" id="MDR6225495.1"/>
    </source>
</evidence>
<dbReference type="Pfam" id="PF17827">
    <property type="entry name" value="PrmC_N"/>
    <property type="match status" value="1"/>
</dbReference>
<sequence>MTARDYSLNSLYRDLGQQLKRAGVDSPLFAAEWILRSVLGWDRSRFFMEMDSSVPESVRLQAEKWVHAHSRGIPIQYLTGEQEFFGRSFWVNPSVLIPRPETEELVETLFSAADSIWENRSLQVADLGSGSGAVAVTLAAERPHWQVYAVDVSPEAAAVTKRNAKRHGVRERMRFLQGDWLKPLVEKKWEVDILVSNPPYIPSEEIDGLETGVKDYEPRLALDGGADGLTPYRSIADDLGKVLRDPGLVAFEIGVGQGEDVVGILKQRWSSNADTRILLDLAGRERMVLASKGRLPDSL</sequence>
<dbReference type="CDD" id="cd02440">
    <property type="entry name" value="AdoMet_MTases"/>
    <property type="match status" value="1"/>
</dbReference>
<reference evidence="8 9" key="1">
    <citation type="submission" date="2023-07" db="EMBL/GenBank/DDBJ databases">
        <title>Genomic Encyclopedia of Type Strains, Phase IV (KMG-IV): sequencing the most valuable type-strain genomes for metagenomic binning, comparative biology and taxonomic classification.</title>
        <authorList>
            <person name="Goeker M."/>
        </authorList>
    </citation>
    <scope>NUCLEOTIDE SEQUENCE [LARGE SCALE GENOMIC DNA]</scope>
    <source>
        <strain evidence="8 9">DSM 45903</strain>
    </source>
</reference>
<dbReference type="PROSITE" id="PS00092">
    <property type="entry name" value="N6_MTASE"/>
    <property type="match status" value="1"/>
</dbReference>
<keyword evidence="3 5" id="KW-0949">S-adenosyl-L-methionine</keyword>
<dbReference type="InterPro" id="IPR040758">
    <property type="entry name" value="PrmC_N"/>
</dbReference>
<feature type="binding site" evidence="5">
    <location>
        <position position="180"/>
    </location>
    <ligand>
        <name>S-adenosyl-L-methionine</name>
        <dbReference type="ChEBI" id="CHEBI:59789"/>
    </ligand>
</feature>
<dbReference type="NCBIfam" id="TIGR03534">
    <property type="entry name" value="RF_mod_PrmC"/>
    <property type="match status" value="1"/>
</dbReference>
<proteinExistence type="inferred from homology"/>
<dbReference type="SUPFAM" id="SSF53335">
    <property type="entry name" value="S-adenosyl-L-methionine-dependent methyltransferases"/>
    <property type="match status" value="1"/>
</dbReference>
<evidence type="ECO:0000313" key="9">
    <source>
        <dbReference type="Proteomes" id="UP001185012"/>
    </source>
</evidence>
<dbReference type="RefSeq" id="WP_309864260.1">
    <property type="nucleotide sequence ID" value="NZ_JAVDQG010000003.1"/>
</dbReference>
<dbReference type="InterPro" id="IPR004556">
    <property type="entry name" value="HemK-like"/>
</dbReference>
<organism evidence="8 9">
    <name type="scientific">Desmospora profundinema</name>
    <dbReference type="NCBI Taxonomy" id="1571184"/>
    <lineage>
        <taxon>Bacteria</taxon>
        <taxon>Bacillati</taxon>
        <taxon>Bacillota</taxon>
        <taxon>Bacilli</taxon>
        <taxon>Bacillales</taxon>
        <taxon>Thermoactinomycetaceae</taxon>
        <taxon>Desmospora</taxon>
    </lineage>
</organism>
<gene>
    <name evidence="5" type="primary">prmC</name>
    <name evidence="8" type="ORF">JOE21_001493</name>
</gene>
<dbReference type="Gene3D" id="1.10.8.10">
    <property type="entry name" value="DNA helicase RuvA subunit, C-terminal domain"/>
    <property type="match status" value="1"/>
</dbReference>
<dbReference type="GO" id="GO:0032259">
    <property type="term" value="P:methylation"/>
    <property type="evidence" value="ECO:0007669"/>
    <property type="project" value="UniProtKB-KW"/>
</dbReference>
<dbReference type="InterPro" id="IPR029063">
    <property type="entry name" value="SAM-dependent_MTases_sf"/>
</dbReference>
<comment type="catalytic activity">
    <reaction evidence="4 5">
        <text>L-glutaminyl-[peptide chain release factor] + S-adenosyl-L-methionine = N(5)-methyl-L-glutaminyl-[peptide chain release factor] + S-adenosyl-L-homocysteine + H(+)</text>
        <dbReference type="Rhea" id="RHEA:42896"/>
        <dbReference type="Rhea" id="RHEA-COMP:10271"/>
        <dbReference type="Rhea" id="RHEA-COMP:10272"/>
        <dbReference type="ChEBI" id="CHEBI:15378"/>
        <dbReference type="ChEBI" id="CHEBI:30011"/>
        <dbReference type="ChEBI" id="CHEBI:57856"/>
        <dbReference type="ChEBI" id="CHEBI:59789"/>
        <dbReference type="ChEBI" id="CHEBI:61891"/>
        <dbReference type="EC" id="2.1.1.297"/>
    </reaction>
</comment>
<feature type="domain" description="Methyltransferase small" evidence="6">
    <location>
        <begin position="118"/>
        <end position="201"/>
    </location>
</feature>
<comment type="caution">
    <text evidence="8">The sequence shown here is derived from an EMBL/GenBank/DDBJ whole genome shotgun (WGS) entry which is preliminary data.</text>
</comment>
<comment type="similarity">
    <text evidence="5">Belongs to the protein N5-glutamine methyltransferase family. PrmC subfamily.</text>
</comment>
<keyword evidence="1 5" id="KW-0489">Methyltransferase</keyword>
<dbReference type="GO" id="GO:0102559">
    <property type="term" value="F:peptide chain release factor N(5)-glutamine methyltransferase activity"/>
    <property type="evidence" value="ECO:0007669"/>
    <property type="project" value="UniProtKB-EC"/>
</dbReference>
<evidence type="ECO:0000256" key="1">
    <source>
        <dbReference type="ARBA" id="ARBA00022603"/>
    </source>
</evidence>
<dbReference type="EMBL" id="JAVDQG010000003">
    <property type="protein sequence ID" value="MDR6225495.1"/>
    <property type="molecule type" value="Genomic_DNA"/>
</dbReference>
<evidence type="ECO:0000256" key="3">
    <source>
        <dbReference type="ARBA" id="ARBA00022691"/>
    </source>
</evidence>
<dbReference type="InterPro" id="IPR002052">
    <property type="entry name" value="DNA_methylase_N6_adenine_CS"/>
</dbReference>
<feature type="binding site" evidence="5">
    <location>
        <position position="151"/>
    </location>
    <ligand>
        <name>S-adenosyl-L-methionine</name>
        <dbReference type="ChEBI" id="CHEBI:59789"/>
    </ligand>
</feature>
<dbReference type="InterPro" id="IPR019874">
    <property type="entry name" value="RF_methyltr_PrmC"/>
</dbReference>
<accession>A0ABU1IL39</accession>
<dbReference type="InterPro" id="IPR007848">
    <property type="entry name" value="Small_mtfrase_dom"/>
</dbReference>
<dbReference type="PANTHER" id="PTHR18895:SF74">
    <property type="entry name" value="MTRF1L RELEASE FACTOR GLUTAMINE METHYLTRANSFERASE"/>
    <property type="match status" value="1"/>
</dbReference>
<feature type="binding site" evidence="5">
    <location>
        <begin position="197"/>
        <end position="200"/>
    </location>
    <ligand>
        <name>substrate</name>
    </ligand>
</feature>
<dbReference type="Proteomes" id="UP001185012">
    <property type="component" value="Unassembled WGS sequence"/>
</dbReference>
<comment type="function">
    <text evidence="5">Methylates the class 1 translation termination release factors RF1/PrfA and RF2/PrfB on the glutamine residue of the universally conserved GGQ motif.</text>
</comment>
<dbReference type="NCBIfam" id="TIGR00536">
    <property type="entry name" value="hemK_fam"/>
    <property type="match status" value="1"/>
</dbReference>
<protein>
    <recommendedName>
        <fullName evidence="5">Release factor glutamine methyltransferase</fullName>
        <shortName evidence="5">RF MTase</shortName>
        <ecNumber evidence="5">2.1.1.297</ecNumber>
    </recommendedName>
    <alternativeName>
        <fullName evidence="5">N5-glutamine methyltransferase PrmC</fullName>
    </alternativeName>
    <alternativeName>
        <fullName evidence="5">Protein-(glutamine-N5) MTase PrmC</fullName>
    </alternativeName>
    <alternativeName>
        <fullName evidence="5">Protein-glutamine N-methyltransferase PrmC</fullName>
    </alternativeName>
</protein>
<dbReference type="Pfam" id="PF05175">
    <property type="entry name" value="MTS"/>
    <property type="match status" value="1"/>
</dbReference>
<keyword evidence="2 5" id="KW-0808">Transferase</keyword>
<evidence type="ECO:0000259" key="7">
    <source>
        <dbReference type="Pfam" id="PF17827"/>
    </source>
</evidence>
<evidence type="ECO:0000256" key="4">
    <source>
        <dbReference type="ARBA" id="ARBA00048391"/>
    </source>
</evidence>
<evidence type="ECO:0000256" key="5">
    <source>
        <dbReference type="HAMAP-Rule" id="MF_02126"/>
    </source>
</evidence>
<keyword evidence="9" id="KW-1185">Reference proteome</keyword>